<dbReference type="InterPro" id="IPR050553">
    <property type="entry name" value="Thioredoxin_ResA/DsbE_sf"/>
</dbReference>
<dbReference type="SUPFAM" id="SSF52833">
    <property type="entry name" value="Thioredoxin-like"/>
    <property type="match status" value="1"/>
</dbReference>
<dbReference type="PROSITE" id="PS00194">
    <property type="entry name" value="THIOREDOXIN_1"/>
    <property type="match status" value="1"/>
</dbReference>
<dbReference type="CDD" id="cd02966">
    <property type="entry name" value="TlpA_like_family"/>
    <property type="match status" value="1"/>
</dbReference>
<dbReference type="Gene3D" id="3.40.30.10">
    <property type="entry name" value="Glutaredoxin"/>
    <property type="match status" value="1"/>
</dbReference>
<dbReference type="AlphaFoldDB" id="A0A497YIN4"/>
<keyword evidence="1" id="KW-1015">Disulfide bond</keyword>
<comment type="caution">
    <text evidence="3">The sequence shown here is derived from an EMBL/GenBank/DDBJ whole genome shotgun (WGS) entry which is preliminary data.</text>
</comment>
<sequence length="196" mass="22028">MSKKVIGLLIAAILVIILAVWAVFDSQKEDRALNKMALGSTVDFLPTDEGLAKGELAPDFELTTLKGEEMRLSDYRGKAVILNFWATWCPPCRAEMPHMQTFYENQQDKDVEVVAVNLTTEDRGMTEIKNFVEEFGLSFPIPMDVDGDIGALYQAFSIPTSYIIDREGRILHKIVGPMDEEMMNGFIEEINEGESQ</sequence>
<dbReference type="GO" id="GO:0016209">
    <property type="term" value="F:antioxidant activity"/>
    <property type="evidence" value="ECO:0007669"/>
    <property type="project" value="InterPro"/>
</dbReference>
<evidence type="ECO:0000256" key="1">
    <source>
        <dbReference type="ARBA" id="ARBA00023157"/>
    </source>
</evidence>
<dbReference type="InterPro" id="IPR017937">
    <property type="entry name" value="Thioredoxin_CS"/>
</dbReference>
<dbReference type="EMBL" id="RCCP01000001">
    <property type="protein sequence ID" value="RLJ90389.1"/>
    <property type="molecule type" value="Genomic_DNA"/>
</dbReference>
<accession>A0A497YIN4</accession>
<feature type="domain" description="Thioredoxin" evidence="2">
    <location>
        <begin position="51"/>
        <end position="192"/>
    </location>
</feature>
<dbReference type="GO" id="GO:0016491">
    <property type="term" value="F:oxidoreductase activity"/>
    <property type="evidence" value="ECO:0007669"/>
    <property type="project" value="InterPro"/>
</dbReference>
<name>A0A497YIN4_9BACL</name>
<dbReference type="OrthoDB" id="25753at2"/>
<dbReference type="PANTHER" id="PTHR42852">
    <property type="entry name" value="THIOL:DISULFIDE INTERCHANGE PROTEIN DSBE"/>
    <property type="match status" value="1"/>
</dbReference>
<keyword evidence="4" id="KW-1185">Reference proteome</keyword>
<dbReference type="InterPro" id="IPR000866">
    <property type="entry name" value="AhpC/TSA"/>
</dbReference>
<dbReference type="Pfam" id="PF00578">
    <property type="entry name" value="AhpC-TSA"/>
    <property type="match status" value="1"/>
</dbReference>
<evidence type="ECO:0000313" key="4">
    <source>
        <dbReference type="Proteomes" id="UP000280791"/>
    </source>
</evidence>
<dbReference type="Proteomes" id="UP000280791">
    <property type="component" value="Unassembled WGS sequence"/>
</dbReference>
<dbReference type="PROSITE" id="PS51352">
    <property type="entry name" value="THIOREDOXIN_2"/>
    <property type="match status" value="1"/>
</dbReference>
<dbReference type="InterPro" id="IPR013766">
    <property type="entry name" value="Thioredoxin_domain"/>
</dbReference>
<evidence type="ECO:0000259" key="2">
    <source>
        <dbReference type="PROSITE" id="PS51352"/>
    </source>
</evidence>
<evidence type="ECO:0000313" key="3">
    <source>
        <dbReference type="EMBL" id="RLJ90389.1"/>
    </source>
</evidence>
<dbReference type="InterPro" id="IPR036249">
    <property type="entry name" value="Thioredoxin-like_sf"/>
</dbReference>
<reference evidence="3 4" key="1">
    <citation type="submission" date="2018-10" db="EMBL/GenBank/DDBJ databases">
        <title>Genomic Encyclopedia of Type Strains, Phase IV (KMG-IV): sequencing the most valuable type-strain genomes for metagenomic binning, comparative biology and taxonomic classification.</title>
        <authorList>
            <person name="Goeker M."/>
        </authorList>
    </citation>
    <scope>NUCLEOTIDE SEQUENCE [LARGE SCALE GENOMIC DNA]</scope>
    <source>
        <strain evidence="3 4">DSM 20549</strain>
    </source>
</reference>
<organism evidence="3 4">
    <name type="scientific">Planococcus citreus</name>
    <dbReference type="NCBI Taxonomy" id="1373"/>
    <lineage>
        <taxon>Bacteria</taxon>
        <taxon>Bacillati</taxon>
        <taxon>Bacillota</taxon>
        <taxon>Bacilli</taxon>
        <taxon>Bacillales</taxon>
        <taxon>Caryophanaceae</taxon>
        <taxon>Planococcus</taxon>
    </lineage>
</organism>
<protein>
    <submittedName>
        <fullName evidence="3">Peroxiredoxin</fullName>
    </submittedName>
</protein>
<proteinExistence type="predicted"/>
<gene>
    <name evidence="3" type="ORF">DFR62_0533</name>
</gene>
<dbReference type="RefSeq" id="WP_121297892.1">
    <property type="nucleotide sequence ID" value="NZ_QBEW01000106.1"/>
</dbReference>
<dbReference type="PANTHER" id="PTHR42852:SF17">
    <property type="entry name" value="THIOREDOXIN-LIKE PROTEIN HI_1115"/>
    <property type="match status" value="1"/>
</dbReference>